<dbReference type="GeneID" id="108074143"/>
<sequence>MNYNHRYVKHPRYTCTGAPPERHAPAHFQRRGPASSSAWHGRQFQSPASRHVQSQSTPTRYVQSQTPTFSRTPTTFGTTPGYYLRGCWYNASLPEQVQPEQQQHVPQYYMTAQAEQEQHLPLSYQSEQVGSSSYPLQEQQQLSLQEQQQQLPSQEQEQSQILAQSYQLQQPMPSSGTSQPQFILLPAYPSQEQQPQQVILQAYPYQQPQQIFPQSEQQQPISFPSYSQQQRVRPSLRSQRYHVAPQTVAATQAMPAALLGQAPLLSQVPLLGQAPTIESPRNQVAQVSPAVEAARPEEDAAQPDEVVEINLGPGIYATRCDNKITIDIGLSCVDIAVAERRRDVGDLMDEALNLIRGYIHRRRLPRRQRTRLRHRRPTVQRVLISDKDTQTVDPWESDEELASDDPESMQVSPSTSRTLTQEEFLSPQSAGVWFEEEDEGNDLICDQATKGLSDPDQLVATKPTQSEGNSLHWKPKEAVTDPPTTPKILQNSMRIEENRAQSNEPGVSRVPACSRALKAPPSRSLSSANKKMMSLNSRQVNMDSGGQMKRHSLRGLKQNKSEPMLIAGNMFALLDEPGAEPPPPLEINSKPAGKVKDHLDPQKLAAKRAKKQRKNFKKKERIRAARLKAQEKAATEVKGTPTLADNNSGLDGKQCEIQFLGEILFKGLTPPTIPKEDKPLKFLLIGGGDVAEETLTETRPAKEGDPPAKIPGQKEESPSLGARKGRRSQFLEAVAGFADALKSPKEKEPPAKRNLWEKRRK</sequence>
<organism evidence="2 3">
    <name type="scientific">Drosophila kikkawai</name>
    <name type="common">Fruit fly</name>
    <dbReference type="NCBI Taxonomy" id="30033"/>
    <lineage>
        <taxon>Eukaryota</taxon>
        <taxon>Metazoa</taxon>
        <taxon>Ecdysozoa</taxon>
        <taxon>Arthropoda</taxon>
        <taxon>Hexapoda</taxon>
        <taxon>Insecta</taxon>
        <taxon>Pterygota</taxon>
        <taxon>Neoptera</taxon>
        <taxon>Endopterygota</taxon>
        <taxon>Diptera</taxon>
        <taxon>Brachycera</taxon>
        <taxon>Muscomorpha</taxon>
        <taxon>Ephydroidea</taxon>
        <taxon>Drosophilidae</taxon>
        <taxon>Drosophila</taxon>
        <taxon>Sophophora</taxon>
    </lineage>
</organism>
<feature type="region of interest" description="Disordered" evidence="1">
    <location>
        <begin position="13"/>
        <end position="74"/>
    </location>
</feature>
<dbReference type="Proteomes" id="UP001652661">
    <property type="component" value="Chromosome X"/>
</dbReference>
<feature type="region of interest" description="Disordered" evidence="1">
    <location>
        <begin position="446"/>
        <end position="485"/>
    </location>
</feature>
<dbReference type="RefSeq" id="XP_017021532.1">
    <property type="nucleotide sequence ID" value="XM_017166043.3"/>
</dbReference>
<feature type="compositionally biased region" description="Polar residues" evidence="1">
    <location>
        <begin position="34"/>
        <end position="62"/>
    </location>
</feature>
<evidence type="ECO:0000313" key="2">
    <source>
        <dbReference type="Proteomes" id="UP001652661"/>
    </source>
</evidence>
<feature type="compositionally biased region" description="Low complexity" evidence="1">
    <location>
        <begin position="63"/>
        <end position="74"/>
    </location>
</feature>
<feature type="compositionally biased region" description="Basic and acidic residues" evidence="1">
    <location>
        <begin position="699"/>
        <end position="717"/>
    </location>
</feature>
<feature type="compositionally biased region" description="Basic residues" evidence="1">
    <location>
        <begin position="369"/>
        <end position="378"/>
    </location>
</feature>
<name>A0A6P4HYN8_DROKI</name>
<feature type="region of interest" description="Disordered" evidence="1">
    <location>
        <begin position="369"/>
        <end position="423"/>
    </location>
</feature>
<feature type="compositionally biased region" description="Polar residues" evidence="1">
    <location>
        <begin position="409"/>
        <end position="423"/>
    </location>
</feature>
<evidence type="ECO:0000313" key="3">
    <source>
        <dbReference type="RefSeq" id="XP_017021532.1"/>
    </source>
</evidence>
<proteinExistence type="predicted"/>
<gene>
    <name evidence="3" type="primary">LOC108074143</name>
</gene>
<feature type="region of interest" description="Disordered" evidence="1">
    <location>
        <begin position="692"/>
        <end position="761"/>
    </location>
</feature>
<accession>A0A6P4HYN8</accession>
<evidence type="ECO:0000256" key="1">
    <source>
        <dbReference type="SAM" id="MobiDB-lite"/>
    </source>
</evidence>
<feature type="compositionally biased region" description="Low complexity" evidence="1">
    <location>
        <begin position="131"/>
        <end position="158"/>
    </location>
</feature>
<reference evidence="3" key="1">
    <citation type="submission" date="2025-08" db="UniProtKB">
        <authorList>
            <consortium name="RefSeq"/>
        </authorList>
    </citation>
    <scope>IDENTIFICATION</scope>
    <source>
        <strain evidence="3">14028-0561.14</strain>
        <tissue evidence="3">Whole fly</tissue>
    </source>
</reference>
<feature type="compositionally biased region" description="Acidic residues" evidence="1">
    <location>
        <begin position="395"/>
        <end position="407"/>
    </location>
</feature>
<dbReference type="AlphaFoldDB" id="A0A6P4HYN8"/>
<protein>
    <submittedName>
        <fullName evidence="3">Uncharacterized protein</fullName>
    </submittedName>
</protein>
<keyword evidence="2" id="KW-1185">Reference proteome</keyword>
<feature type="compositionally biased region" description="Basic and acidic residues" evidence="1">
    <location>
        <begin position="742"/>
        <end position="761"/>
    </location>
</feature>
<dbReference type="OrthoDB" id="10682370at2759"/>
<feature type="region of interest" description="Disordered" evidence="1">
    <location>
        <begin position="125"/>
        <end position="158"/>
    </location>
</feature>